<accession>R0KSG5</accession>
<gene>
    <name evidence="1" type="ORF">NBO_62g0001</name>
</gene>
<dbReference type="EMBL" id="KB908970">
    <property type="protein sequence ID" value="EOB13711.1"/>
    <property type="molecule type" value="Genomic_DNA"/>
</dbReference>
<dbReference type="VEuPathDB" id="MicrosporidiaDB:NBO_62g0001"/>
<evidence type="ECO:0000313" key="2">
    <source>
        <dbReference type="Proteomes" id="UP000016927"/>
    </source>
</evidence>
<dbReference type="OrthoDB" id="2190614at2759"/>
<dbReference type="Proteomes" id="UP000016927">
    <property type="component" value="Unassembled WGS sequence"/>
</dbReference>
<dbReference type="HOGENOM" id="CLU_1046203_0_0_1"/>
<evidence type="ECO:0000313" key="1">
    <source>
        <dbReference type="EMBL" id="EOB13711.1"/>
    </source>
</evidence>
<organism evidence="1 2">
    <name type="scientific">Nosema bombycis (strain CQ1 / CVCC 102059)</name>
    <name type="common">Microsporidian parasite</name>
    <name type="synonym">Pebrine of silkworm</name>
    <dbReference type="NCBI Taxonomy" id="578461"/>
    <lineage>
        <taxon>Eukaryota</taxon>
        <taxon>Fungi</taxon>
        <taxon>Fungi incertae sedis</taxon>
        <taxon>Microsporidia</taxon>
        <taxon>Nosematidae</taxon>
        <taxon>Nosema</taxon>
    </lineage>
</organism>
<reference evidence="1 2" key="1">
    <citation type="journal article" date="2013" name="BMC Genomics">
        <title>Comparative genomics of parasitic silkworm microsporidia reveal an association between genome expansion and host adaptation.</title>
        <authorList>
            <person name="Pan G."/>
            <person name="Xu J."/>
            <person name="Li T."/>
            <person name="Xia Q."/>
            <person name="Liu S.L."/>
            <person name="Zhang G."/>
            <person name="Li S."/>
            <person name="Li C."/>
            <person name="Liu H."/>
            <person name="Yang L."/>
            <person name="Liu T."/>
            <person name="Zhang X."/>
            <person name="Wu Z."/>
            <person name="Fan W."/>
            <person name="Dang X."/>
            <person name="Xiang H."/>
            <person name="Tao M."/>
            <person name="Li Y."/>
            <person name="Hu J."/>
            <person name="Li Z."/>
            <person name="Lin L."/>
            <person name="Luo J."/>
            <person name="Geng L."/>
            <person name="Wang L."/>
            <person name="Long M."/>
            <person name="Wan Y."/>
            <person name="He N."/>
            <person name="Zhang Z."/>
            <person name="Lu C."/>
            <person name="Keeling P.J."/>
            <person name="Wang J."/>
            <person name="Xiang Z."/>
            <person name="Zhou Z."/>
        </authorList>
    </citation>
    <scope>NUCLEOTIDE SEQUENCE [LARGE SCALE GENOMIC DNA]</scope>
    <source>
        <strain evidence="2">CQ1 / CVCC 102059</strain>
    </source>
</reference>
<keyword evidence="2" id="KW-1185">Reference proteome</keyword>
<proteinExistence type="predicted"/>
<dbReference type="AlphaFoldDB" id="R0KSG5"/>
<name>R0KSG5_NOSB1</name>
<sequence>MISSEKIIFKLLDHKNLRDGLLLEKIAKVLDLQYFFDEITQIHTLAGTNFVIDFQDGIFKLVFVNEKYFLSFKYVEHFLNESFSKGDRFSFYNFLKYFSLYDKPQEKKRKVVNTLCSTIYDCIKTYNYCEITSFDDIVFKYSDSNLVYNIFTHREEYHFYEPFFISIPKIFCKKNVLNGMQLNDLIFNLQKGFNLSKLFDISNFNRTIYKFFLSFDPGFHYSVVFRFL</sequence>
<protein>
    <submittedName>
        <fullName evidence="1">Uncharacterized protein</fullName>
    </submittedName>
</protein>